<gene>
    <name evidence="5" type="primary">nagZ</name>
    <name evidence="5" type="ORF">GH885_17925</name>
</gene>
<dbReference type="Pfam" id="PF00933">
    <property type="entry name" value="Glyco_hydro_3"/>
    <property type="match status" value="1"/>
</dbReference>
<dbReference type="GO" id="GO:0009254">
    <property type="term" value="P:peptidoglycan turnover"/>
    <property type="evidence" value="ECO:0007669"/>
    <property type="project" value="TreeGrafter"/>
</dbReference>
<evidence type="ECO:0000256" key="1">
    <source>
        <dbReference type="ARBA" id="ARBA00005336"/>
    </source>
</evidence>
<keyword evidence="2 5" id="KW-0378">Hydrolase</keyword>
<comment type="caution">
    <text evidence="5">The sequence shown here is derived from an EMBL/GenBank/DDBJ whole genome shotgun (WGS) entry which is preliminary data.</text>
</comment>
<dbReference type="SUPFAM" id="SSF51445">
    <property type="entry name" value="(Trans)glycosidases"/>
    <property type="match status" value="1"/>
</dbReference>
<evidence type="ECO:0000313" key="5">
    <source>
        <dbReference type="EMBL" id="MRI68188.1"/>
    </source>
</evidence>
<dbReference type="AlphaFoldDB" id="A0A6N7R4S7"/>
<evidence type="ECO:0000256" key="2">
    <source>
        <dbReference type="ARBA" id="ARBA00022801"/>
    </source>
</evidence>
<dbReference type="EMBL" id="WJEE01000054">
    <property type="protein sequence ID" value="MRI68188.1"/>
    <property type="molecule type" value="Genomic_DNA"/>
</dbReference>
<dbReference type="GO" id="GO:0005975">
    <property type="term" value="P:carbohydrate metabolic process"/>
    <property type="evidence" value="ECO:0007669"/>
    <property type="project" value="InterPro"/>
</dbReference>
<accession>A0A6N7R4S7</accession>
<dbReference type="PANTHER" id="PTHR30480:SF16">
    <property type="entry name" value="GLYCOSIDE HYDROLASE FAMILY 3 DOMAIN PROTEIN"/>
    <property type="match status" value="1"/>
</dbReference>
<feature type="domain" description="Glycoside hydrolase family 3 N-terminal" evidence="4">
    <location>
        <begin position="56"/>
        <end position="360"/>
    </location>
</feature>
<dbReference type="InterPro" id="IPR019800">
    <property type="entry name" value="Glyco_hydro_3_AS"/>
</dbReference>
<keyword evidence="3 5" id="KW-0326">Glycosidase</keyword>
<dbReference type="InterPro" id="IPR050226">
    <property type="entry name" value="NagZ_Beta-hexosaminidase"/>
</dbReference>
<evidence type="ECO:0000313" key="6">
    <source>
        <dbReference type="Proteomes" id="UP000435187"/>
    </source>
</evidence>
<name>A0A6N7R4S7_9BACI</name>
<sequence>MIKKLSVWILILMFICSCSDKPIKEHALSTYHLPVLSTGELNSERWDFSSNIDNMTIAEKIGQLMMIGLESTSIDQEVTHYLSDKKVGGFILLQKNIQNTQQTVELINDLKQANDNPIPIDEEGGRITRLPKEILVTPTSQAIGKKNDRDLSYQIGKLLAKKVKEFGFNINFAPVLDVNNNPHNPVIGDRSFGDKPDLVSKMAIAQMKGLSDENVIPVGKHFPGHGDTDVDSHINLPLLDHSVERLHQVELRPFQQAINHDAEAIMIGHLMIPSIDPDNPATLSADIIQGLLRKELGFDGLVISDDLTMGAILENYEIGDAAVQAIQAGTDLLLICHGYEQIDAVFAAIEDAVASGEISM</sequence>
<dbReference type="PROSITE" id="PS00775">
    <property type="entry name" value="GLYCOSYL_HYDROL_F3"/>
    <property type="match status" value="1"/>
</dbReference>
<dbReference type="Gene3D" id="3.20.20.300">
    <property type="entry name" value="Glycoside hydrolase, family 3, N-terminal domain"/>
    <property type="match status" value="1"/>
</dbReference>
<organism evidence="5 6">
    <name type="scientific">Gracilibacillus thailandensis</name>
    <dbReference type="NCBI Taxonomy" id="563735"/>
    <lineage>
        <taxon>Bacteria</taxon>
        <taxon>Bacillati</taxon>
        <taxon>Bacillota</taxon>
        <taxon>Bacilli</taxon>
        <taxon>Bacillales</taxon>
        <taxon>Bacillaceae</taxon>
        <taxon>Gracilibacillus</taxon>
    </lineage>
</organism>
<dbReference type="PANTHER" id="PTHR30480">
    <property type="entry name" value="BETA-HEXOSAMINIDASE-RELATED"/>
    <property type="match status" value="1"/>
</dbReference>
<keyword evidence="6" id="KW-1185">Reference proteome</keyword>
<dbReference type="NCBIfam" id="NF003740">
    <property type="entry name" value="PRK05337.1"/>
    <property type="match status" value="1"/>
</dbReference>
<dbReference type="EC" id="3.2.1.52" evidence="5"/>
<dbReference type="InterPro" id="IPR001764">
    <property type="entry name" value="Glyco_hydro_3_N"/>
</dbReference>
<dbReference type="GO" id="GO:0004563">
    <property type="term" value="F:beta-N-acetylhexosaminidase activity"/>
    <property type="evidence" value="ECO:0007669"/>
    <property type="project" value="UniProtKB-EC"/>
</dbReference>
<evidence type="ECO:0000256" key="3">
    <source>
        <dbReference type="ARBA" id="ARBA00023295"/>
    </source>
</evidence>
<dbReference type="InterPro" id="IPR017853">
    <property type="entry name" value="GH"/>
</dbReference>
<protein>
    <submittedName>
        <fullName evidence="5">Beta-N-acetylhexosaminidase</fullName>
        <ecNumber evidence="5">3.2.1.52</ecNumber>
    </submittedName>
</protein>
<evidence type="ECO:0000259" key="4">
    <source>
        <dbReference type="Pfam" id="PF00933"/>
    </source>
</evidence>
<dbReference type="PROSITE" id="PS51257">
    <property type="entry name" value="PROKAR_LIPOPROTEIN"/>
    <property type="match status" value="1"/>
</dbReference>
<dbReference type="Proteomes" id="UP000435187">
    <property type="component" value="Unassembled WGS sequence"/>
</dbReference>
<dbReference type="InterPro" id="IPR036962">
    <property type="entry name" value="Glyco_hydro_3_N_sf"/>
</dbReference>
<comment type="similarity">
    <text evidence="1">Belongs to the glycosyl hydrolase 3 family.</text>
</comment>
<reference evidence="5 6" key="1">
    <citation type="submission" date="2019-10" db="EMBL/GenBank/DDBJ databases">
        <title>Gracilibacillus salitolerans sp. nov., a moderate halophile isolated from a saline soil in northwest China.</title>
        <authorList>
            <person name="Gan L."/>
        </authorList>
    </citation>
    <scope>NUCLEOTIDE SEQUENCE [LARGE SCALE GENOMIC DNA]</scope>
    <source>
        <strain evidence="5 6">TP2-8</strain>
    </source>
</reference>
<proteinExistence type="inferred from homology"/>